<dbReference type="SMART" id="SM00338">
    <property type="entry name" value="BRLZ"/>
    <property type="match status" value="1"/>
</dbReference>
<dbReference type="Gene3D" id="1.20.5.170">
    <property type="match status" value="1"/>
</dbReference>
<dbReference type="InterPro" id="IPR046347">
    <property type="entry name" value="bZIP_sf"/>
</dbReference>
<feature type="domain" description="BZIP" evidence="7">
    <location>
        <begin position="44"/>
        <end position="96"/>
    </location>
</feature>
<dbReference type="GO" id="GO:0046982">
    <property type="term" value="F:protein heterodimerization activity"/>
    <property type="evidence" value="ECO:0007669"/>
    <property type="project" value="UniProtKB-ARBA"/>
</dbReference>
<dbReference type="KEGG" id="vvi:104882517"/>
<organism evidence="8 9">
    <name type="scientific">Vitis vinifera</name>
    <name type="common">Grape</name>
    <dbReference type="NCBI Taxonomy" id="29760"/>
    <lineage>
        <taxon>Eukaryota</taxon>
        <taxon>Viridiplantae</taxon>
        <taxon>Streptophyta</taxon>
        <taxon>Embryophyta</taxon>
        <taxon>Tracheophyta</taxon>
        <taxon>Spermatophyta</taxon>
        <taxon>Magnoliopsida</taxon>
        <taxon>eudicotyledons</taxon>
        <taxon>Gunneridae</taxon>
        <taxon>Pentapetalae</taxon>
        <taxon>rosids</taxon>
        <taxon>Vitales</taxon>
        <taxon>Vitaceae</taxon>
        <taxon>Viteae</taxon>
        <taxon>Vitis</taxon>
    </lineage>
</organism>
<dbReference type="InterPro" id="IPR004827">
    <property type="entry name" value="bZIP"/>
</dbReference>
<comment type="caution">
    <text evidence="8">The sequence shown here is derived from an EMBL/GenBank/DDBJ whole genome shotgun (WGS) entry which is preliminary data.</text>
</comment>
<keyword evidence="3" id="KW-0238">DNA-binding</keyword>
<evidence type="ECO:0000256" key="3">
    <source>
        <dbReference type="ARBA" id="ARBA00023125"/>
    </source>
</evidence>
<keyword evidence="5" id="KW-0539">Nucleus</keyword>
<keyword evidence="4" id="KW-0804">Transcription</keyword>
<dbReference type="Pfam" id="PF00170">
    <property type="entry name" value="bZIP_1"/>
    <property type="match status" value="1"/>
</dbReference>
<evidence type="ECO:0000256" key="4">
    <source>
        <dbReference type="ARBA" id="ARBA00023163"/>
    </source>
</evidence>
<proteinExistence type="predicted"/>
<dbReference type="EMBL" id="QGNW01000003">
    <property type="protein sequence ID" value="RVX22391.1"/>
    <property type="molecule type" value="Genomic_DNA"/>
</dbReference>
<dbReference type="FunFam" id="1.20.5.170:FF:000020">
    <property type="entry name" value="BZIP transcription factor"/>
    <property type="match status" value="1"/>
</dbReference>
<reference evidence="8 9" key="1">
    <citation type="journal article" date="2018" name="PLoS Genet.">
        <title>Population sequencing reveals clonal diversity and ancestral inbreeding in the grapevine cultivar Chardonnay.</title>
        <authorList>
            <person name="Roach M.J."/>
            <person name="Johnson D.L."/>
            <person name="Bohlmann J."/>
            <person name="van Vuuren H.J."/>
            <person name="Jones S.J."/>
            <person name="Pretorius I.S."/>
            <person name="Schmidt S.A."/>
            <person name="Borneman A.R."/>
        </authorList>
    </citation>
    <scope>NUCLEOTIDE SEQUENCE [LARGE SCALE GENOMIC DNA]</scope>
    <source>
        <strain evidence="9">cv. Chardonnay</strain>
        <tissue evidence="8">Leaf</tissue>
    </source>
</reference>
<protein>
    <submittedName>
        <fullName evidence="8">Basic leucine zipper 4</fullName>
    </submittedName>
</protein>
<dbReference type="GO" id="GO:0005634">
    <property type="term" value="C:nucleus"/>
    <property type="evidence" value="ECO:0007669"/>
    <property type="project" value="UniProtKB-SubCell"/>
</dbReference>
<dbReference type="PROSITE" id="PS50217">
    <property type="entry name" value="BZIP"/>
    <property type="match status" value="1"/>
</dbReference>
<dbReference type="GO" id="GO:0003677">
    <property type="term" value="F:DNA binding"/>
    <property type="evidence" value="ECO:0007669"/>
    <property type="project" value="UniProtKB-KW"/>
</dbReference>
<dbReference type="Proteomes" id="UP000288805">
    <property type="component" value="Unassembled WGS sequence"/>
</dbReference>
<evidence type="ECO:0000256" key="1">
    <source>
        <dbReference type="ARBA" id="ARBA00004123"/>
    </source>
</evidence>
<sequence>MLDFQLPVLDETEIQELLSLFQTDHQVASQSGSEDTNPAVCSTDERKRKRMISNRESARRSRWRKKKHLENLSNEVNRLLVQNREYKHRLGSVTHQCHLVGRDNERLTYEYLALRTKLYDLYRILVTMQLQ</sequence>
<evidence type="ECO:0000313" key="8">
    <source>
        <dbReference type="EMBL" id="RVX22391.1"/>
    </source>
</evidence>
<dbReference type="GO" id="GO:0003700">
    <property type="term" value="F:DNA-binding transcription factor activity"/>
    <property type="evidence" value="ECO:0007669"/>
    <property type="project" value="InterPro"/>
</dbReference>
<evidence type="ECO:0000256" key="6">
    <source>
        <dbReference type="SAM" id="MobiDB-lite"/>
    </source>
</evidence>
<dbReference type="InterPro" id="IPR045314">
    <property type="entry name" value="bZIP_plant_GBF1"/>
</dbReference>
<dbReference type="PANTHER" id="PTHR45764:SF52">
    <property type="entry name" value="BASIC LEUCINE ZIPPER 4"/>
    <property type="match status" value="1"/>
</dbReference>
<evidence type="ECO:0000259" key="7">
    <source>
        <dbReference type="PROSITE" id="PS50217"/>
    </source>
</evidence>
<dbReference type="PANTHER" id="PTHR45764">
    <property type="entry name" value="BZIP TRANSCRIPTION FACTOR 44"/>
    <property type="match status" value="1"/>
</dbReference>
<evidence type="ECO:0000313" key="9">
    <source>
        <dbReference type="Proteomes" id="UP000288805"/>
    </source>
</evidence>
<evidence type="ECO:0000256" key="2">
    <source>
        <dbReference type="ARBA" id="ARBA00023015"/>
    </source>
</evidence>
<keyword evidence="2" id="KW-0805">Transcription regulation</keyword>
<dbReference type="PROSITE" id="PS00036">
    <property type="entry name" value="BZIP_BASIC"/>
    <property type="match status" value="1"/>
</dbReference>
<dbReference type="CDD" id="cd14702">
    <property type="entry name" value="bZIP_plant_GBF1"/>
    <property type="match status" value="1"/>
</dbReference>
<feature type="region of interest" description="Disordered" evidence="6">
    <location>
        <begin position="28"/>
        <end position="64"/>
    </location>
</feature>
<accession>A0A438KMG2</accession>
<dbReference type="SUPFAM" id="SSF57959">
    <property type="entry name" value="Leucine zipper domain"/>
    <property type="match status" value="1"/>
</dbReference>
<feature type="compositionally biased region" description="Polar residues" evidence="6">
    <location>
        <begin position="28"/>
        <end position="40"/>
    </location>
</feature>
<dbReference type="AlphaFoldDB" id="A0A438KMG2"/>
<evidence type="ECO:0000256" key="5">
    <source>
        <dbReference type="ARBA" id="ARBA00023242"/>
    </source>
</evidence>
<name>A0A438KMG2_VITVI</name>
<dbReference type="OrthoDB" id="551672at2759"/>
<dbReference type="SMR" id="A0A438KMG2"/>
<dbReference type="Gramene" id="Vitis18g00705.t01">
    <property type="protein sequence ID" value="Vitis18g00705.t01.CDS"/>
    <property type="gene ID" value="Vitis18g00705"/>
</dbReference>
<comment type="subcellular location">
    <subcellularLocation>
        <location evidence="1">Nucleus</location>
    </subcellularLocation>
</comment>
<gene>
    <name evidence="8" type="primary">BZIP4</name>
    <name evidence="8" type="ORF">CK203_012698</name>
</gene>